<dbReference type="GO" id="GO:0003700">
    <property type="term" value="F:DNA-binding transcription factor activity"/>
    <property type="evidence" value="ECO:0007669"/>
    <property type="project" value="InterPro"/>
</dbReference>
<evidence type="ECO:0000259" key="5">
    <source>
        <dbReference type="PROSITE" id="PS50949"/>
    </source>
</evidence>
<dbReference type="InterPro" id="IPR050679">
    <property type="entry name" value="Bact_HTH_transcr_reg"/>
</dbReference>
<dbReference type="FunFam" id="3.40.1410.10:FF:000008">
    <property type="entry name" value="Transcriptional regulator, GntR family"/>
    <property type="match status" value="1"/>
</dbReference>
<dbReference type="InterPro" id="IPR000524">
    <property type="entry name" value="Tscrpt_reg_HTH_GntR"/>
</dbReference>
<evidence type="ECO:0000313" key="7">
    <source>
        <dbReference type="Proteomes" id="UP000036045"/>
    </source>
</evidence>
<organism evidence="6 7">
    <name type="scientific">Niallia circulans</name>
    <name type="common">Bacillus circulans</name>
    <dbReference type="NCBI Taxonomy" id="1397"/>
    <lineage>
        <taxon>Bacteria</taxon>
        <taxon>Bacillati</taxon>
        <taxon>Bacillota</taxon>
        <taxon>Bacilli</taxon>
        <taxon>Bacillales</taxon>
        <taxon>Bacillaceae</taxon>
        <taxon>Niallia</taxon>
    </lineage>
</organism>
<dbReference type="Gene3D" id="3.40.1410.10">
    <property type="entry name" value="Chorismate lyase-like"/>
    <property type="match status" value="1"/>
</dbReference>
<dbReference type="Pfam" id="PF00392">
    <property type="entry name" value="GntR"/>
    <property type="match status" value="1"/>
</dbReference>
<dbReference type="CDD" id="cd07377">
    <property type="entry name" value="WHTH_GntR"/>
    <property type="match status" value="1"/>
</dbReference>
<dbReference type="PANTHER" id="PTHR44846:SF5">
    <property type="entry name" value="HTH-TYPE TRANSCRIPTIONAL REGULATOR GMUR"/>
    <property type="match status" value="1"/>
</dbReference>
<dbReference type="OrthoDB" id="9815017at2"/>
<dbReference type="Pfam" id="PF07702">
    <property type="entry name" value="UTRA"/>
    <property type="match status" value="1"/>
</dbReference>
<keyword evidence="3" id="KW-0238">DNA-binding</keyword>
<dbReference type="InterPro" id="IPR036390">
    <property type="entry name" value="WH_DNA-bd_sf"/>
</dbReference>
<dbReference type="PANTHER" id="PTHR44846">
    <property type="entry name" value="MANNOSYL-D-GLYCERATE TRANSPORT/METABOLISM SYSTEM REPRESSOR MNGR-RELATED"/>
    <property type="match status" value="1"/>
</dbReference>
<dbReference type="EMBL" id="LDPH01000033">
    <property type="protein sequence ID" value="KLV22075.1"/>
    <property type="molecule type" value="Genomic_DNA"/>
</dbReference>
<keyword evidence="4" id="KW-0804">Transcription</keyword>
<dbReference type="SMART" id="SM00345">
    <property type="entry name" value="HTH_GNTR"/>
    <property type="match status" value="1"/>
</dbReference>
<dbReference type="GO" id="GO:0003677">
    <property type="term" value="F:DNA binding"/>
    <property type="evidence" value="ECO:0007669"/>
    <property type="project" value="UniProtKB-KW"/>
</dbReference>
<dbReference type="InterPro" id="IPR011663">
    <property type="entry name" value="UTRA"/>
</dbReference>
<dbReference type="FunFam" id="1.10.10.10:FF:000079">
    <property type="entry name" value="GntR family transcriptional regulator"/>
    <property type="match status" value="1"/>
</dbReference>
<evidence type="ECO:0000313" key="6">
    <source>
        <dbReference type="EMBL" id="KLV22075.1"/>
    </source>
</evidence>
<dbReference type="AlphaFoldDB" id="A0A0J1KZ66"/>
<dbReference type="Proteomes" id="UP000036045">
    <property type="component" value="Unassembled WGS sequence"/>
</dbReference>
<feature type="domain" description="HTH gntR-type" evidence="5">
    <location>
        <begin position="4"/>
        <end position="72"/>
    </location>
</feature>
<dbReference type="SUPFAM" id="SSF64288">
    <property type="entry name" value="Chorismate lyase-like"/>
    <property type="match status" value="1"/>
</dbReference>
<name>A0A0J1KZ66_NIACI</name>
<dbReference type="SMART" id="SM00866">
    <property type="entry name" value="UTRA"/>
    <property type="match status" value="1"/>
</dbReference>
<evidence type="ECO:0000256" key="3">
    <source>
        <dbReference type="ARBA" id="ARBA00023125"/>
    </source>
</evidence>
<dbReference type="InterPro" id="IPR028978">
    <property type="entry name" value="Chorismate_lyase_/UTRA_dom_sf"/>
</dbReference>
<dbReference type="InterPro" id="IPR036388">
    <property type="entry name" value="WH-like_DNA-bd_sf"/>
</dbReference>
<dbReference type="PROSITE" id="PS50949">
    <property type="entry name" value="HTH_GNTR"/>
    <property type="match status" value="1"/>
</dbReference>
<sequence>MSQLPKYMEIYTDIRDKINNNEYEINEKLPDGDTLADYYKCSKLTVKKALDILVKEGMVVRRRGSGTYVKGVSTNGEAIALGPSEGLSNIVGKENISSKIILFSIEKPSLEIAKKLEIDDEYIYRIIRTRHINNKPYSLEHTYMPLSIITGLEPKHLEGSIYNYIREELKLKTHSTHVWIRGDKANSEDTSLLKIPDNSFMMEIEKLAQLEDGRIFEYSITRHLHESFVFETVFVHN</sequence>
<dbReference type="Gene3D" id="1.10.10.10">
    <property type="entry name" value="Winged helix-like DNA-binding domain superfamily/Winged helix DNA-binding domain"/>
    <property type="match status" value="1"/>
</dbReference>
<reference evidence="6 7" key="1">
    <citation type="submission" date="2015-05" db="EMBL/GenBank/DDBJ databases">
        <title>Whole genome sequence and identification of bacterial endophytes from Costus igneus.</title>
        <authorList>
            <person name="Lee Y.P."/>
            <person name="Gan H.M."/>
            <person name="Eng W."/>
            <person name="Wheatley M.S."/>
            <person name="Caraballo A."/>
            <person name="Polter S."/>
            <person name="Savka M.A."/>
            <person name="Hudson A.O."/>
        </authorList>
    </citation>
    <scope>NUCLEOTIDE SEQUENCE [LARGE SCALE GENOMIC DNA]</scope>
    <source>
        <strain evidence="6 7">RIT379</strain>
    </source>
</reference>
<protein>
    <submittedName>
        <fullName evidence="6">GntR family transcriptional regulator</fullName>
    </submittedName>
</protein>
<evidence type="ECO:0000256" key="2">
    <source>
        <dbReference type="ARBA" id="ARBA00023015"/>
    </source>
</evidence>
<keyword evidence="7" id="KW-1185">Reference proteome</keyword>
<evidence type="ECO:0000256" key="1">
    <source>
        <dbReference type="ARBA" id="ARBA00022491"/>
    </source>
</evidence>
<proteinExistence type="predicted"/>
<keyword evidence="1" id="KW-0678">Repressor</keyword>
<dbReference type="PATRIC" id="fig|1397.4.peg.3573"/>
<dbReference type="GeneID" id="56351475"/>
<dbReference type="SUPFAM" id="SSF46785">
    <property type="entry name" value="Winged helix' DNA-binding domain"/>
    <property type="match status" value="1"/>
</dbReference>
<accession>A0A0J1KZ66</accession>
<keyword evidence="2" id="KW-0805">Transcription regulation</keyword>
<gene>
    <name evidence="6" type="ORF">ABW02_22230</name>
</gene>
<dbReference type="RefSeq" id="WP_047944466.1">
    <property type="nucleotide sequence ID" value="NZ_CP053989.1"/>
</dbReference>
<evidence type="ECO:0000256" key="4">
    <source>
        <dbReference type="ARBA" id="ARBA00023163"/>
    </source>
</evidence>
<dbReference type="GO" id="GO:0045892">
    <property type="term" value="P:negative regulation of DNA-templated transcription"/>
    <property type="evidence" value="ECO:0007669"/>
    <property type="project" value="TreeGrafter"/>
</dbReference>
<comment type="caution">
    <text evidence="6">The sequence shown here is derived from an EMBL/GenBank/DDBJ whole genome shotgun (WGS) entry which is preliminary data.</text>
</comment>